<dbReference type="Pfam" id="PF04203">
    <property type="entry name" value="Sortase"/>
    <property type="match status" value="1"/>
</dbReference>
<keyword evidence="1" id="KW-0378">Hydrolase</keyword>
<evidence type="ECO:0000256" key="1">
    <source>
        <dbReference type="ARBA" id="ARBA00022801"/>
    </source>
</evidence>
<feature type="transmembrane region" description="Helical" evidence="3">
    <location>
        <begin position="12"/>
        <end position="38"/>
    </location>
</feature>
<dbReference type="CDD" id="cd05830">
    <property type="entry name" value="Sortase_E"/>
    <property type="match status" value="1"/>
</dbReference>
<sequence length="225" mass="24133">MSRARRSASQGVSPLLVLGIVLLVAVLGLAGWGTWLYWGSSFAAQDAAAEAVAELEQRWADEEPPADPETPTLVADPEPGRAQWLLRIPALGESWQWPVSVGIDDESLGHGVGWYPGTSQPGQVGNFAVAGRCITGAQPFRDLRRLQVGDEVLVEGVHQVFTYTINSAPADLTVDEGEAWVLDPVPGRDDLDPTQALITLTTCEDLYPTPDRSVGFGVLTSTETK</sequence>
<dbReference type="InterPro" id="IPR023365">
    <property type="entry name" value="Sortase_dom-sf"/>
</dbReference>
<evidence type="ECO:0000313" key="5">
    <source>
        <dbReference type="Proteomes" id="UP000317638"/>
    </source>
</evidence>
<dbReference type="InterPro" id="IPR005754">
    <property type="entry name" value="Sortase"/>
</dbReference>
<name>A0A553K674_9ACTN</name>
<keyword evidence="3" id="KW-0472">Membrane</keyword>
<evidence type="ECO:0000256" key="3">
    <source>
        <dbReference type="SAM" id="Phobius"/>
    </source>
</evidence>
<reference evidence="4 5" key="1">
    <citation type="submission" date="2019-07" db="EMBL/GenBank/DDBJ databases">
        <authorList>
            <person name="Zhou L.-Y."/>
        </authorList>
    </citation>
    <scope>NUCLEOTIDE SEQUENCE [LARGE SCALE GENOMIC DNA]</scope>
    <source>
        <strain evidence="4 5">YIM 101269</strain>
    </source>
</reference>
<dbReference type="InterPro" id="IPR042003">
    <property type="entry name" value="Sortase_E"/>
</dbReference>
<evidence type="ECO:0000313" key="4">
    <source>
        <dbReference type="EMBL" id="TRY20207.1"/>
    </source>
</evidence>
<keyword evidence="5" id="KW-1185">Reference proteome</keyword>
<dbReference type="Gene3D" id="2.40.260.10">
    <property type="entry name" value="Sortase"/>
    <property type="match status" value="1"/>
</dbReference>
<dbReference type="AlphaFoldDB" id="A0A553K674"/>
<evidence type="ECO:0000256" key="2">
    <source>
        <dbReference type="SAM" id="MobiDB-lite"/>
    </source>
</evidence>
<dbReference type="NCBIfam" id="TIGR01076">
    <property type="entry name" value="sortase_fam"/>
    <property type="match status" value="1"/>
</dbReference>
<keyword evidence="3" id="KW-1133">Transmembrane helix</keyword>
<dbReference type="Proteomes" id="UP000317638">
    <property type="component" value="Unassembled WGS sequence"/>
</dbReference>
<dbReference type="SUPFAM" id="SSF63817">
    <property type="entry name" value="Sortase"/>
    <property type="match status" value="1"/>
</dbReference>
<protein>
    <submittedName>
        <fullName evidence="4">Class E sortase</fullName>
    </submittedName>
</protein>
<accession>A0A553K674</accession>
<dbReference type="GO" id="GO:0016787">
    <property type="term" value="F:hydrolase activity"/>
    <property type="evidence" value="ECO:0007669"/>
    <property type="project" value="UniProtKB-KW"/>
</dbReference>
<dbReference type="NCBIfam" id="NF033747">
    <property type="entry name" value="class_E_sortase"/>
    <property type="match status" value="1"/>
</dbReference>
<dbReference type="RefSeq" id="WP_143937291.1">
    <property type="nucleotide sequence ID" value="NZ_VKKG01000001.1"/>
</dbReference>
<organism evidence="4 5">
    <name type="scientific">Tessaracoccus rhinocerotis</name>
    <dbReference type="NCBI Taxonomy" id="1689449"/>
    <lineage>
        <taxon>Bacteria</taxon>
        <taxon>Bacillati</taxon>
        <taxon>Actinomycetota</taxon>
        <taxon>Actinomycetes</taxon>
        <taxon>Propionibacteriales</taxon>
        <taxon>Propionibacteriaceae</taxon>
        <taxon>Tessaracoccus</taxon>
    </lineage>
</organism>
<comment type="caution">
    <text evidence="4">The sequence shown here is derived from an EMBL/GenBank/DDBJ whole genome shotgun (WGS) entry which is preliminary data.</text>
</comment>
<dbReference type="InterPro" id="IPR053465">
    <property type="entry name" value="Sortase_Class_E"/>
</dbReference>
<keyword evidence="3" id="KW-0812">Transmembrane</keyword>
<feature type="region of interest" description="Disordered" evidence="2">
    <location>
        <begin position="57"/>
        <end position="76"/>
    </location>
</feature>
<proteinExistence type="predicted"/>
<gene>
    <name evidence="4" type="ORF">FOJ82_04925</name>
</gene>
<dbReference type="EMBL" id="VKKG01000001">
    <property type="protein sequence ID" value="TRY20207.1"/>
    <property type="molecule type" value="Genomic_DNA"/>
</dbReference>
<dbReference type="OrthoDB" id="5242879at2"/>